<dbReference type="OrthoDB" id="8057024at2759"/>
<proteinExistence type="predicted"/>
<sequence length="334" mass="38887">LPLRIDEDDTIKTLGLFWLPASDQFWFKSLWSSNLDWDESIPADVQKKWYDYREELVELESIKIDRCIKSNPMSTYELIGFCDASEKAMAAVIYLRCKNERGDYCINLVAAKNKIAPLKQISLPRLELMGAVMLIQEYLPFDHWYHVPGDENPADCASRGIPASKLANHLLWWKGPSWLMSVDNTFINPDVSQLMKEAAVLVEARKDASVHHVAHDLTILNRFSTLLRLIRVTAYCLRFLNNTRKIRKRLETNFLSTMELQSSLRLWIRFVQESVFLTEIHSLRINQTIAVSSRLRSLNPFLDDNEILRVGGRLETVLDRKWPERRQKSNPKMH</sequence>
<comment type="caution">
    <text evidence="1">The sequence shown here is derived from an EMBL/GenBank/DDBJ whole genome shotgun (WGS) entry which is preliminary data.</text>
</comment>
<dbReference type="Proteomes" id="UP000708208">
    <property type="component" value="Unassembled WGS sequence"/>
</dbReference>
<evidence type="ECO:0000313" key="2">
    <source>
        <dbReference type="Proteomes" id="UP000708208"/>
    </source>
</evidence>
<dbReference type="InterPro" id="IPR008042">
    <property type="entry name" value="Retrotrans_Pao"/>
</dbReference>
<keyword evidence="2" id="KW-1185">Reference proteome</keyword>
<protein>
    <submittedName>
        <fullName evidence="1">Uncharacterized protein</fullName>
    </submittedName>
</protein>
<dbReference type="AlphaFoldDB" id="A0A8J2K5P5"/>
<dbReference type="Pfam" id="PF05380">
    <property type="entry name" value="Peptidase_A17"/>
    <property type="match status" value="1"/>
</dbReference>
<reference evidence="1" key="1">
    <citation type="submission" date="2021-06" db="EMBL/GenBank/DDBJ databases">
        <authorList>
            <person name="Hodson N. C."/>
            <person name="Mongue J. A."/>
            <person name="Jaron S. K."/>
        </authorList>
    </citation>
    <scope>NUCLEOTIDE SEQUENCE</scope>
</reference>
<gene>
    <name evidence="1" type="ORF">AFUS01_LOCUS9834</name>
</gene>
<feature type="non-terminal residue" evidence="1">
    <location>
        <position position="1"/>
    </location>
</feature>
<dbReference type="EMBL" id="CAJVCH010071539">
    <property type="protein sequence ID" value="CAG7720564.1"/>
    <property type="molecule type" value="Genomic_DNA"/>
</dbReference>
<name>A0A8J2K5P5_9HEXA</name>
<dbReference type="PANTHER" id="PTHR47331">
    <property type="entry name" value="PHD-TYPE DOMAIN-CONTAINING PROTEIN"/>
    <property type="match status" value="1"/>
</dbReference>
<evidence type="ECO:0000313" key="1">
    <source>
        <dbReference type="EMBL" id="CAG7720564.1"/>
    </source>
</evidence>
<accession>A0A8J2K5P5</accession>
<organism evidence="1 2">
    <name type="scientific">Allacma fusca</name>
    <dbReference type="NCBI Taxonomy" id="39272"/>
    <lineage>
        <taxon>Eukaryota</taxon>
        <taxon>Metazoa</taxon>
        <taxon>Ecdysozoa</taxon>
        <taxon>Arthropoda</taxon>
        <taxon>Hexapoda</taxon>
        <taxon>Collembola</taxon>
        <taxon>Symphypleona</taxon>
        <taxon>Sminthuridae</taxon>
        <taxon>Allacma</taxon>
    </lineage>
</organism>
<dbReference type="PANTHER" id="PTHR47331:SF1">
    <property type="entry name" value="GAG-LIKE PROTEIN"/>
    <property type="match status" value="1"/>
</dbReference>